<dbReference type="Gene3D" id="3.40.50.300">
    <property type="entry name" value="P-loop containing nucleotide triphosphate hydrolases"/>
    <property type="match status" value="2"/>
</dbReference>
<feature type="coiled-coil region" evidence="10">
    <location>
        <begin position="371"/>
        <end position="398"/>
    </location>
</feature>
<dbReference type="GO" id="GO:0016787">
    <property type="term" value="F:hydrolase activity"/>
    <property type="evidence" value="ECO:0007669"/>
    <property type="project" value="UniProtKB-KW"/>
</dbReference>
<dbReference type="RefSeq" id="XP_033385514.1">
    <property type="nucleotide sequence ID" value="XM_033521182.1"/>
</dbReference>
<dbReference type="SUPFAM" id="SSF52540">
    <property type="entry name" value="P-loop containing nucleoside triphosphate hydrolases"/>
    <property type="match status" value="1"/>
</dbReference>
<evidence type="ECO:0000256" key="2">
    <source>
        <dbReference type="ARBA" id="ARBA00004286"/>
    </source>
</evidence>
<dbReference type="AlphaFoldDB" id="A0A6A5XV03"/>
<feature type="coiled-coil region" evidence="10">
    <location>
        <begin position="691"/>
        <end position="746"/>
    </location>
</feature>
<evidence type="ECO:0000256" key="8">
    <source>
        <dbReference type="ARBA" id="ARBA00023054"/>
    </source>
</evidence>
<name>A0A6A5XV03_9PLEO</name>
<dbReference type="GO" id="GO:0005524">
    <property type="term" value="F:ATP binding"/>
    <property type="evidence" value="ECO:0007669"/>
    <property type="project" value="UniProtKB-KW"/>
</dbReference>
<dbReference type="GeneID" id="54278579"/>
<dbReference type="GO" id="GO:0005634">
    <property type="term" value="C:nucleus"/>
    <property type="evidence" value="ECO:0007669"/>
    <property type="project" value="UniProtKB-SubCell"/>
</dbReference>
<evidence type="ECO:0000256" key="9">
    <source>
        <dbReference type="ARBA" id="ARBA00023242"/>
    </source>
</evidence>
<organism evidence="13 14">
    <name type="scientific">Aaosphaeria arxii CBS 175.79</name>
    <dbReference type="NCBI Taxonomy" id="1450172"/>
    <lineage>
        <taxon>Eukaryota</taxon>
        <taxon>Fungi</taxon>
        <taxon>Dikarya</taxon>
        <taxon>Ascomycota</taxon>
        <taxon>Pezizomycotina</taxon>
        <taxon>Dothideomycetes</taxon>
        <taxon>Pleosporomycetidae</taxon>
        <taxon>Pleosporales</taxon>
        <taxon>Pleosporales incertae sedis</taxon>
        <taxon>Aaosphaeria</taxon>
    </lineage>
</organism>
<evidence type="ECO:0000256" key="3">
    <source>
        <dbReference type="ARBA" id="ARBA00010171"/>
    </source>
</evidence>
<keyword evidence="14" id="KW-1185">Reference proteome</keyword>
<reference evidence="13" key="1">
    <citation type="journal article" date="2020" name="Stud. Mycol.">
        <title>101 Dothideomycetes genomes: a test case for predicting lifestyles and emergence of pathogens.</title>
        <authorList>
            <person name="Haridas S."/>
            <person name="Albert R."/>
            <person name="Binder M."/>
            <person name="Bloem J."/>
            <person name="Labutti K."/>
            <person name="Salamov A."/>
            <person name="Andreopoulos B."/>
            <person name="Baker S."/>
            <person name="Barry K."/>
            <person name="Bills G."/>
            <person name="Bluhm B."/>
            <person name="Cannon C."/>
            <person name="Castanera R."/>
            <person name="Culley D."/>
            <person name="Daum C."/>
            <person name="Ezra D."/>
            <person name="Gonzalez J."/>
            <person name="Henrissat B."/>
            <person name="Kuo A."/>
            <person name="Liang C."/>
            <person name="Lipzen A."/>
            <person name="Lutzoni F."/>
            <person name="Magnuson J."/>
            <person name="Mondo S."/>
            <person name="Nolan M."/>
            <person name="Ohm R."/>
            <person name="Pangilinan J."/>
            <person name="Park H.-J."/>
            <person name="Ramirez L."/>
            <person name="Alfaro M."/>
            <person name="Sun H."/>
            <person name="Tritt A."/>
            <person name="Yoshinaga Y."/>
            <person name="Zwiers L.-H."/>
            <person name="Turgeon B."/>
            <person name="Goodwin S."/>
            <person name="Spatafora J."/>
            <person name="Crous P."/>
            <person name="Grigoriev I."/>
        </authorList>
    </citation>
    <scope>NUCLEOTIDE SEQUENCE</scope>
    <source>
        <strain evidence="13">CBS 175.79</strain>
    </source>
</reference>
<evidence type="ECO:0000259" key="12">
    <source>
        <dbReference type="Pfam" id="PF02463"/>
    </source>
</evidence>
<proteinExistence type="inferred from homology"/>
<dbReference type="GO" id="GO:0000724">
    <property type="term" value="P:double-strand break repair via homologous recombination"/>
    <property type="evidence" value="ECO:0007669"/>
    <property type="project" value="TreeGrafter"/>
</dbReference>
<protein>
    <recommendedName>
        <fullName evidence="4">Structural maintenance of chromosomes protein 5</fullName>
    </recommendedName>
</protein>
<dbReference type="OrthoDB" id="10254973at2759"/>
<feature type="compositionally biased region" description="Polar residues" evidence="11">
    <location>
        <begin position="482"/>
        <end position="494"/>
    </location>
</feature>
<dbReference type="PANTHER" id="PTHR45916:SF1">
    <property type="entry name" value="STRUCTURAL MAINTENANCE OF CHROMOSOMES PROTEIN 5"/>
    <property type="match status" value="1"/>
</dbReference>
<feature type="compositionally biased region" description="Polar residues" evidence="11">
    <location>
        <begin position="41"/>
        <end position="64"/>
    </location>
</feature>
<evidence type="ECO:0000313" key="13">
    <source>
        <dbReference type="EMBL" id="KAF2017175.1"/>
    </source>
</evidence>
<feature type="region of interest" description="Disordered" evidence="11">
    <location>
        <begin position="468"/>
        <end position="494"/>
    </location>
</feature>
<gene>
    <name evidence="13" type="ORF">BU24DRAFT_145120</name>
</gene>
<evidence type="ECO:0000256" key="6">
    <source>
        <dbReference type="ARBA" id="ARBA00022741"/>
    </source>
</evidence>
<sequence length="1132" mass="128826">MTMPGIVQDRRKRPSENLSEDESLPSSPGSEGSKRARYGNDASQISVTTLSTGRNRPRMQQQQHDNLHDEDEYKQEPHKPGSIVRVKLRNFVTYTAAEFHPGPSLNMVIGPNGTGKSTLVCAICLGLGWETKNLGRAKEIGEFVKHGSAEATIEVELAASSDQRTNPVIRRVVRKEGNRSTFHINGRSVTQKEVVRLAKSFSIQIDNLCQFLPQDRVVEFAGLTPIALLAETQRAAAPEYMVQWHEDLKTLRNKEKSIEIDQSQEKDHLQRLQASQNATRDDVRHWHERQSLLKEASALERCRPLIQSNILKDQHAQVKAHREAAIRELRQLEAEVAPTRQAQEDAEKYQADIEKVRGIRSRAAMSANQHAEKIAADIKEQQSALKELEGNIEAERGDEKQRRLDARRIEKVISDLELQLSNPPDDANGETMKARRTELRAEASSAERRCMELRENMDALADRIRNKKMEQARKASERSKLDTQSGQQASRLQSISRDTAAGWEWIERNRESLQLHGEVHGPPVLTCSVADPALADAVEAQMKITDFTAITCTDGRDARLLSSKLLGEMKFHQVSIRTVPQALSSYRPPVTKSELEGYGFDGWMLDYIKGPDAVLAMLCDSAAFHRTAFSRAQLSSSNYSAVEQSPIASWIADGQKYRITRRREYGQSSTSVISLKKARIFTGQPIDTENKRQLDNMLKELDQDIRGMTEERGRVKIEMDRLQGERDEARAELDTLKADMDRAAKAKAFYDSLPIKIEQKKCELDTIRQVMSETSRRVLEYKAKIEEVALQTAGYAIEYAKAVARLRQMHENLVEAEIRFVEACSESQILKAENEHILQYVKDKEKEVNELKVCQQELKARYNAIISGIRERFQELTVEEKALLDDFRLRFQTEEELENQVEAVKSKLGMMSDGNANAVKAFEKREQEIETVQERLQSFQEELDQTKEQMKATRDQWEPQLDALVAKISDSFSHNFAQIGCAGHVEVHKDEDFENWSIQIQVRFRENEALSILDSQRQSGGERAVSTIFYLMALQDLARSPFRVVDEINQGMDPRNERMVHERMVDVACREHTSQYFLITPKLLTGLKFHPKMTVHCIASGDHMPDEGHEKLDFAKMAKIALRVKRGIHMPA</sequence>
<dbReference type="PANTHER" id="PTHR45916">
    <property type="entry name" value="STRUCTURAL MAINTENANCE OF CHROMOSOMES PROTEIN 5"/>
    <property type="match status" value="1"/>
</dbReference>
<evidence type="ECO:0000256" key="1">
    <source>
        <dbReference type="ARBA" id="ARBA00004123"/>
    </source>
</evidence>
<evidence type="ECO:0000256" key="5">
    <source>
        <dbReference type="ARBA" id="ARBA00022454"/>
    </source>
</evidence>
<dbReference type="InterPro" id="IPR003395">
    <property type="entry name" value="RecF/RecN/SMC_N"/>
</dbReference>
<dbReference type="Proteomes" id="UP000799778">
    <property type="component" value="Unassembled WGS sequence"/>
</dbReference>
<keyword evidence="8 10" id="KW-0175">Coiled coil</keyword>
<dbReference type="FunFam" id="3.40.50.300:FF:001301">
    <property type="entry name" value="Structural maintenance of chromosomes 5"/>
    <property type="match status" value="1"/>
</dbReference>
<dbReference type="GO" id="GO:0003697">
    <property type="term" value="F:single-stranded DNA binding"/>
    <property type="evidence" value="ECO:0007669"/>
    <property type="project" value="TreeGrafter"/>
</dbReference>
<evidence type="ECO:0000313" key="14">
    <source>
        <dbReference type="Proteomes" id="UP000799778"/>
    </source>
</evidence>
<dbReference type="Pfam" id="PF02463">
    <property type="entry name" value="SMC_N"/>
    <property type="match status" value="1"/>
</dbReference>
<keyword evidence="9" id="KW-0539">Nucleus</keyword>
<feature type="compositionally biased region" description="Basic and acidic residues" evidence="11">
    <location>
        <begin position="468"/>
        <end position="481"/>
    </location>
</feature>
<dbReference type="InterPro" id="IPR027417">
    <property type="entry name" value="P-loop_NTPase"/>
</dbReference>
<feature type="coiled-coil region" evidence="10">
    <location>
        <begin position="915"/>
        <end position="956"/>
    </location>
</feature>
<comment type="subcellular location">
    <subcellularLocation>
        <location evidence="2">Chromosome</location>
    </subcellularLocation>
    <subcellularLocation>
        <location evidence="1">Nucleus</location>
    </subcellularLocation>
</comment>
<evidence type="ECO:0000256" key="7">
    <source>
        <dbReference type="ARBA" id="ARBA00022840"/>
    </source>
</evidence>
<accession>A0A6A5XV03</accession>
<dbReference type="GO" id="GO:0030915">
    <property type="term" value="C:Smc5-Smc6 complex"/>
    <property type="evidence" value="ECO:0007669"/>
    <property type="project" value="TreeGrafter"/>
</dbReference>
<feature type="coiled-coil region" evidence="10">
    <location>
        <begin position="799"/>
        <end position="861"/>
    </location>
</feature>
<keyword evidence="6" id="KW-0547">Nucleotide-binding</keyword>
<evidence type="ECO:0000256" key="11">
    <source>
        <dbReference type="SAM" id="MobiDB-lite"/>
    </source>
</evidence>
<feature type="region of interest" description="Disordered" evidence="11">
    <location>
        <begin position="1"/>
        <end position="81"/>
    </location>
</feature>
<keyword evidence="5" id="KW-0158">Chromosome</keyword>
<comment type="similarity">
    <text evidence="3">Belongs to the SMC family. SMC5 subfamily.</text>
</comment>
<keyword evidence="7" id="KW-0067">ATP-binding</keyword>
<dbReference type="EMBL" id="ML978068">
    <property type="protein sequence ID" value="KAF2017175.1"/>
    <property type="molecule type" value="Genomic_DNA"/>
</dbReference>
<feature type="domain" description="RecF/RecN/SMC N-terminal" evidence="12">
    <location>
        <begin position="83"/>
        <end position="1080"/>
    </location>
</feature>
<evidence type="ECO:0000256" key="10">
    <source>
        <dbReference type="SAM" id="Coils"/>
    </source>
</evidence>
<keyword evidence="13" id="KW-0378">Hydrolase</keyword>
<evidence type="ECO:0000256" key="4">
    <source>
        <dbReference type="ARBA" id="ARBA00018687"/>
    </source>
</evidence>